<proteinExistence type="predicted"/>
<dbReference type="InterPro" id="IPR054612">
    <property type="entry name" value="Phage_capsid-like_C"/>
</dbReference>
<dbReference type="InterPro" id="IPR024455">
    <property type="entry name" value="Phage_capsid"/>
</dbReference>
<evidence type="ECO:0000256" key="2">
    <source>
        <dbReference type="SAM" id="Coils"/>
    </source>
</evidence>
<evidence type="ECO:0000259" key="4">
    <source>
        <dbReference type="Pfam" id="PF05065"/>
    </source>
</evidence>
<feature type="chain" id="PRO_5029824210" evidence="3">
    <location>
        <begin position="24"/>
        <end position="464"/>
    </location>
</feature>
<gene>
    <name evidence="5" type="ORF">F5984_13250</name>
</gene>
<dbReference type="Proteomes" id="UP000488299">
    <property type="component" value="Unassembled WGS sequence"/>
</dbReference>
<evidence type="ECO:0000256" key="1">
    <source>
        <dbReference type="ARBA" id="ARBA00004328"/>
    </source>
</evidence>
<dbReference type="AlphaFoldDB" id="A0A7J5TYE1"/>
<keyword evidence="3" id="KW-0732">Signal</keyword>
<feature type="domain" description="Phage capsid-like C-terminal" evidence="4">
    <location>
        <begin position="191"/>
        <end position="437"/>
    </location>
</feature>
<name>A0A7J5TYE1_9BACT</name>
<dbReference type="Gene3D" id="3.30.2400.10">
    <property type="entry name" value="Major capsid protein gp5"/>
    <property type="match status" value="1"/>
</dbReference>
<comment type="subcellular location">
    <subcellularLocation>
        <location evidence="1">Virion</location>
    </subcellularLocation>
</comment>
<dbReference type="Gene3D" id="3.30.2320.10">
    <property type="entry name" value="hypothetical protein PF0899 domain"/>
    <property type="match status" value="1"/>
</dbReference>
<dbReference type="SUPFAM" id="SSF56563">
    <property type="entry name" value="Major capsid protein gp5"/>
    <property type="match status" value="1"/>
</dbReference>
<evidence type="ECO:0000313" key="5">
    <source>
        <dbReference type="EMBL" id="KAB7730143.1"/>
    </source>
</evidence>
<feature type="coiled-coil region" evidence="2">
    <location>
        <begin position="65"/>
        <end position="123"/>
    </location>
</feature>
<keyword evidence="2" id="KW-0175">Coiled coil</keyword>
<comment type="caution">
    <text evidence="5">The sequence shown here is derived from an EMBL/GenBank/DDBJ whole genome shotgun (WGS) entry which is preliminary data.</text>
</comment>
<evidence type="ECO:0000256" key="3">
    <source>
        <dbReference type="SAM" id="SignalP"/>
    </source>
</evidence>
<dbReference type="RefSeq" id="WP_152124749.1">
    <property type="nucleotide sequence ID" value="NZ_WELI01000005.1"/>
</dbReference>
<dbReference type="EMBL" id="WELI01000005">
    <property type="protein sequence ID" value="KAB7730143.1"/>
    <property type="molecule type" value="Genomic_DNA"/>
</dbReference>
<keyword evidence="6" id="KW-1185">Reference proteome</keyword>
<organism evidence="5 6">
    <name type="scientific">Rudanella paleaurantiibacter</name>
    <dbReference type="NCBI Taxonomy" id="2614655"/>
    <lineage>
        <taxon>Bacteria</taxon>
        <taxon>Pseudomonadati</taxon>
        <taxon>Bacteroidota</taxon>
        <taxon>Cytophagia</taxon>
        <taxon>Cytophagales</taxon>
        <taxon>Cytophagaceae</taxon>
        <taxon>Rudanella</taxon>
    </lineage>
</organism>
<sequence length="464" mass="50959">MNLQLCMMMLAVFALFLSLSARKGNPSFALSMALMASNTNPLYERTARWFNTSLEDVEKGVKEGIDKMKDTVKGWVDELKEADNKKASKDDIEALKGEYKDRFEQLQKGLDDLQLEAKRLKESDGSTRTKSFKQQIEEQLNATTADGKTAVKSQLLQKNTSVNLEIKAAVNMTSSNTVASGSRIPVWSRDPGVAKAPDRQPFITDLITVASLGESDTASWVERVDRQGGAATTAEGTKYAQISTSYQEFSRSAEFITVFAKLSRKNLNDIDYLMGEIQSEIITSLELKADEQVFKGDGTSPNLKGILEYATAFAKPAGLLAVADASYFDVLATAATQVYNNLFTPTYIVMHPTDLLALNLKKDANDVYVMPPFWDMNGRRISGLPIVQNVGVTQGSFLVGDFTQSIFKVREGIELNIYDQNEDDAVKGFKTITGTMRGVHYIKGPSTKAFVKGTFAAGITALLA</sequence>
<accession>A0A7J5TYE1</accession>
<dbReference type="Pfam" id="PF05065">
    <property type="entry name" value="Phage_capsid"/>
    <property type="match status" value="1"/>
</dbReference>
<reference evidence="5 6" key="1">
    <citation type="submission" date="2019-10" db="EMBL/GenBank/DDBJ databases">
        <title>Rudanella paleaurantiibacter sp. nov., isolated from sludge.</title>
        <authorList>
            <person name="Xu S.Q."/>
        </authorList>
    </citation>
    <scope>NUCLEOTIDE SEQUENCE [LARGE SCALE GENOMIC DNA]</scope>
    <source>
        <strain evidence="5 6">HX-22-17</strain>
    </source>
</reference>
<protein>
    <submittedName>
        <fullName evidence="5">Phage major capsid protein</fullName>
    </submittedName>
</protein>
<feature type="signal peptide" evidence="3">
    <location>
        <begin position="1"/>
        <end position="23"/>
    </location>
</feature>
<evidence type="ECO:0000313" key="6">
    <source>
        <dbReference type="Proteomes" id="UP000488299"/>
    </source>
</evidence>
<dbReference type="NCBIfam" id="TIGR01554">
    <property type="entry name" value="major_cap_HK97"/>
    <property type="match status" value="1"/>
</dbReference>